<feature type="transmembrane region" description="Helical" evidence="1">
    <location>
        <begin position="34"/>
        <end position="53"/>
    </location>
</feature>
<dbReference type="EMBL" id="JAVBVO010000001">
    <property type="protein sequence ID" value="MDZ5757184.1"/>
    <property type="molecule type" value="Genomic_DNA"/>
</dbReference>
<evidence type="ECO:0000313" key="2">
    <source>
        <dbReference type="EMBL" id="MDZ5757184.1"/>
    </source>
</evidence>
<dbReference type="InterPro" id="IPR005325">
    <property type="entry name" value="DUF308_memb"/>
</dbReference>
<gene>
    <name evidence="2" type="ORF">RAK27_00775</name>
</gene>
<feature type="transmembrane region" description="Helical" evidence="1">
    <location>
        <begin position="9"/>
        <end position="28"/>
    </location>
</feature>
<comment type="caution">
    <text evidence="2">The sequence shown here is derived from an EMBL/GenBank/DDBJ whole genome shotgun (WGS) entry which is preliminary data.</text>
</comment>
<feature type="transmembrane region" description="Helical" evidence="1">
    <location>
        <begin position="120"/>
        <end position="140"/>
    </location>
</feature>
<organism evidence="2 3">
    <name type="scientific">Carnobacterium maltaromaticum</name>
    <name type="common">Carnobacterium piscicola</name>
    <dbReference type="NCBI Taxonomy" id="2751"/>
    <lineage>
        <taxon>Bacteria</taxon>
        <taxon>Bacillati</taxon>
        <taxon>Bacillota</taxon>
        <taxon>Bacilli</taxon>
        <taxon>Lactobacillales</taxon>
        <taxon>Carnobacteriaceae</taxon>
        <taxon>Carnobacterium</taxon>
    </lineage>
</organism>
<evidence type="ECO:0000313" key="3">
    <source>
        <dbReference type="Proteomes" id="UP001290462"/>
    </source>
</evidence>
<feature type="transmembrane region" description="Helical" evidence="1">
    <location>
        <begin position="152"/>
        <end position="172"/>
    </location>
</feature>
<reference evidence="2" key="1">
    <citation type="submission" date="2023-08" db="EMBL/GenBank/DDBJ databases">
        <title>Genomic characterization of piscicolin 126 produced by Carnobacterium maltaromaticum CM22 strain isolated from salmon (Salmo salar).</title>
        <authorList>
            <person name="Gonzalez-Gragera E."/>
            <person name="Garcia-Lopez J.D."/>
            <person name="Teso-Perez C."/>
            <person name="Gimenez-Hernandez I."/>
            <person name="Peralta-Sanchez J.M."/>
            <person name="Valdivia E."/>
            <person name="Montalban-Lopez M."/>
            <person name="Martin-Platero A.M."/>
            <person name="Banos A."/>
            <person name="Martinez-Bueno M."/>
        </authorList>
    </citation>
    <scope>NUCLEOTIDE SEQUENCE</scope>
    <source>
        <strain evidence="2">CM22</strain>
    </source>
</reference>
<dbReference type="AlphaFoldDB" id="A0AAW9JYA0"/>
<keyword evidence="1" id="KW-0472">Membrane</keyword>
<protein>
    <submittedName>
        <fullName evidence="2">DUF308 domain-containing protein</fullName>
    </submittedName>
</protein>
<dbReference type="GeneID" id="83606774"/>
<evidence type="ECO:0000256" key="1">
    <source>
        <dbReference type="SAM" id="Phobius"/>
    </source>
</evidence>
<keyword evidence="1" id="KW-0812">Transmembrane</keyword>
<dbReference type="Proteomes" id="UP001290462">
    <property type="component" value="Unassembled WGS sequence"/>
</dbReference>
<accession>A0AAW9JYA0</accession>
<proteinExistence type="predicted"/>
<keyword evidence="1" id="KW-1133">Transmembrane helix</keyword>
<sequence length="428" mass="49053">MSTKYQNQFILFCTGILLVALGGIIIVFNETIFMPLFFLVAIAFFIDGLSHLIRFFIHKQKDWKLLQDSSIKVFVGLIIYYLPTVPIHLVMMIFGGYTAIKGFAKIIAYRTLRKSHLAGWYQLLVSGIFLLTIGFLLLFSPFFHLNQTLNTFGLYFLMYGIVNLYFFLLNLLERTKIDDFKRKIRITLPIFVEAFLPKMVLKETNNFLKTSSDPSSISEFVDKKNDLVPNLEIFIHVTEKSFGAIGHMDLYFDGEIISYGNYDEASYRLFDTMGDGVLMTSSKEDYIPFCIKYSQKTLFGFGIILTDEQVVKVRNAISELKSTATPWRSELELALMDNPNINPNDYSDYASDVSKEIAASFYKFKNEPFKSYFVLTTNCVLLADTILGPSGIDLLKLNGILSPGTYLHYLRQELKKTDSNVISYEIYN</sequence>
<dbReference type="RefSeq" id="WP_010050919.1">
    <property type="nucleotide sequence ID" value="NZ_CBCPHT010000004.1"/>
</dbReference>
<dbReference type="Pfam" id="PF03729">
    <property type="entry name" value="DUF308"/>
    <property type="match status" value="2"/>
</dbReference>
<name>A0AAW9JYA0_CARML</name>